<dbReference type="HOGENOM" id="CLU_039848_5_0_11"/>
<evidence type="ECO:0000256" key="1">
    <source>
        <dbReference type="ARBA" id="ARBA00003818"/>
    </source>
</evidence>
<accession>F6FVE0</accession>
<gene>
    <name evidence="7" type="ordered locus">Isova_0626</name>
</gene>
<evidence type="ECO:0000256" key="5">
    <source>
        <dbReference type="SAM" id="MobiDB-lite"/>
    </source>
</evidence>
<dbReference type="SMART" id="SM01006">
    <property type="entry name" value="AlcB"/>
    <property type="match status" value="1"/>
</dbReference>
<dbReference type="GO" id="GO:0019290">
    <property type="term" value="P:siderophore biosynthetic process"/>
    <property type="evidence" value="ECO:0007669"/>
    <property type="project" value="InterPro"/>
</dbReference>
<feature type="compositionally biased region" description="Low complexity" evidence="5">
    <location>
        <begin position="1"/>
        <end position="20"/>
    </location>
</feature>
<feature type="domain" description="Acyltransferase MbtK/IucB-like conserved" evidence="6">
    <location>
        <begin position="46"/>
        <end position="94"/>
    </location>
</feature>
<proteinExistence type="predicted"/>
<dbReference type="AlphaFoldDB" id="F6FVE0"/>
<comment type="function">
    <text evidence="1">Acyltransferase required for the direct transfer of medium- to long-chain fatty acyl moieties from a carrier protein (MbtL) on to the epsilon-amino group of lysine residue in the mycobactin core.</text>
</comment>
<feature type="region of interest" description="Disordered" evidence="5">
    <location>
        <begin position="1"/>
        <end position="23"/>
    </location>
</feature>
<evidence type="ECO:0000313" key="7">
    <source>
        <dbReference type="EMBL" id="AEG43413.1"/>
    </source>
</evidence>
<dbReference type="GO" id="GO:0016410">
    <property type="term" value="F:N-acyltransferase activity"/>
    <property type="evidence" value="ECO:0007669"/>
    <property type="project" value="TreeGrafter"/>
</dbReference>
<evidence type="ECO:0000259" key="6">
    <source>
        <dbReference type="SMART" id="SM01006"/>
    </source>
</evidence>
<evidence type="ECO:0000256" key="2">
    <source>
        <dbReference type="ARBA" id="ARBA00005102"/>
    </source>
</evidence>
<evidence type="ECO:0000256" key="3">
    <source>
        <dbReference type="ARBA" id="ARBA00020586"/>
    </source>
</evidence>
<dbReference type="KEGG" id="iva:Isova_0626"/>
<evidence type="ECO:0000313" key="8">
    <source>
        <dbReference type="Proteomes" id="UP000009236"/>
    </source>
</evidence>
<dbReference type="InterPro" id="IPR016181">
    <property type="entry name" value="Acyl_CoA_acyltransferase"/>
</dbReference>
<dbReference type="STRING" id="743718.Isova_0626"/>
<dbReference type="Gene3D" id="3.40.630.30">
    <property type="match status" value="1"/>
</dbReference>
<reference evidence="7 8" key="1">
    <citation type="submission" date="2011-05" db="EMBL/GenBank/DDBJ databases">
        <title>Complete sequence of Isoptericola variabilis 225.</title>
        <authorList>
            <consortium name="US DOE Joint Genome Institute"/>
            <person name="Lucas S."/>
            <person name="Han J."/>
            <person name="Lapidus A."/>
            <person name="Cheng J.-F."/>
            <person name="Goodwin L."/>
            <person name="Pitluck S."/>
            <person name="Peters L."/>
            <person name="Mikhailova N."/>
            <person name="Zeytun A."/>
            <person name="Han C."/>
            <person name="Tapia R."/>
            <person name="Land M."/>
            <person name="Hauser L."/>
            <person name="Kyrpides N."/>
            <person name="Ivanova N."/>
            <person name="Pagani I."/>
            <person name="Siebers A."/>
            <person name="Allgaier M."/>
            <person name="Thelen M."/>
            <person name="Hugenholtz P."/>
            <person name="Gladden J."/>
            <person name="Woyke T."/>
        </authorList>
    </citation>
    <scope>NUCLEOTIDE SEQUENCE [LARGE SCALE GENOMIC DNA]</scope>
    <source>
        <strain evidence="8">225</strain>
    </source>
</reference>
<dbReference type="UniPathway" id="UPA00011"/>
<dbReference type="InterPro" id="IPR019432">
    <property type="entry name" value="Acyltransferase_MbtK/IucB-like"/>
</dbReference>
<dbReference type="SUPFAM" id="SSF55729">
    <property type="entry name" value="Acyl-CoA N-acyltransferases (Nat)"/>
    <property type="match status" value="1"/>
</dbReference>
<protein>
    <recommendedName>
        <fullName evidence="3">Lysine N-acyltransferase MbtK</fullName>
    </recommendedName>
    <alternativeName>
        <fullName evidence="4">Mycobactin synthase protein K</fullName>
    </alternativeName>
</protein>
<keyword evidence="8" id="KW-1185">Reference proteome</keyword>
<dbReference type="Pfam" id="PF13523">
    <property type="entry name" value="Acetyltransf_8"/>
    <property type="match status" value="1"/>
</dbReference>
<dbReference type="EMBL" id="CP002810">
    <property type="protein sequence ID" value="AEG43413.1"/>
    <property type="molecule type" value="Genomic_DNA"/>
</dbReference>
<dbReference type="PANTHER" id="PTHR31438:SF1">
    <property type="entry name" value="LYSINE N-ACYLTRANSFERASE C17G9.06C-RELATED"/>
    <property type="match status" value="1"/>
</dbReference>
<dbReference type="PANTHER" id="PTHR31438">
    <property type="entry name" value="LYSINE N-ACYLTRANSFERASE C17G9.06C-RELATED"/>
    <property type="match status" value="1"/>
</dbReference>
<organism evidence="8">
    <name type="scientific">Isoptericola variabilis (strain 225)</name>
    <dbReference type="NCBI Taxonomy" id="743718"/>
    <lineage>
        <taxon>Bacteria</taxon>
        <taxon>Bacillati</taxon>
        <taxon>Actinomycetota</taxon>
        <taxon>Actinomycetes</taxon>
        <taxon>Micrococcales</taxon>
        <taxon>Promicromonosporaceae</taxon>
        <taxon>Isoptericola</taxon>
    </lineage>
</organism>
<sequence>MTEPATTATTAPTTEPATTGRRLRTGARGEEVWRLDVGAAGTVTAHVLDPVADLDVLHAWVTRPHAGFWGLGGLTRDELRETYEFVDSLPTHHAYLLRWDGDPVVLLQLYHPEDDPVATAYDVRPGDLGLHFFRGGDGPADRPDGTTTWDVLGPAVLRFVFAEPGVRRIVVEPDARNGAAISRMVALGFEPAGQVSFESPQGPKTALLAFLTREAALGAAT</sequence>
<dbReference type="Proteomes" id="UP000009236">
    <property type="component" value="Chromosome"/>
</dbReference>
<dbReference type="RefSeq" id="WP_013837807.1">
    <property type="nucleotide sequence ID" value="NC_015588.1"/>
</dbReference>
<dbReference type="eggNOG" id="COG1670">
    <property type="taxonomic scope" value="Bacteria"/>
</dbReference>
<evidence type="ECO:0000256" key="4">
    <source>
        <dbReference type="ARBA" id="ARBA00031122"/>
    </source>
</evidence>
<comment type="pathway">
    <text evidence="2">Siderophore biosynthesis; mycobactin biosynthesis.</text>
</comment>
<name>F6FVE0_ISOV2</name>